<accession>A0ABU7V296</accession>
<name>A0ABU7V296_9GAMM</name>
<dbReference type="InterPro" id="IPR036291">
    <property type="entry name" value="NAD(P)-bd_dom_sf"/>
</dbReference>
<dbReference type="EMBL" id="JAZHBO010000002">
    <property type="protein sequence ID" value="MEF2156470.1"/>
    <property type="molecule type" value="Genomic_DNA"/>
</dbReference>
<dbReference type="Proteomes" id="UP001356170">
    <property type="component" value="Unassembled WGS sequence"/>
</dbReference>
<sequence>MTEQQQVAGTTAGNPVVLVTGAYGGLGAAVAGELAEQGATVIMLGRKVRQLERVYDAVIKRGSEPVLYPLDLEGASPDDYFELMQAIGSQLGRLDAIVHAAANFEGLTPLNQLDPAKLARALHVNFTSMAWLTQAAQPLLRDTAERTGVPSKVMVVVDDAERVSNPFWGGYGLAQLSRRQFVQMQARELGENSSIQVLGFMPGPMRTMLRSRAYADDPSPQTRNPADVAPVLVQSLNSGNHHGQIIGASL</sequence>
<comment type="caution">
    <text evidence="3">The sequence shown here is derived from an EMBL/GenBank/DDBJ whole genome shotgun (WGS) entry which is preliminary data.</text>
</comment>
<dbReference type="PANTHER" id="PTHR42901">
    <property type="entry name" value="ALCOHOL DEHYDROGENASE"/>
    <property type="match status" value="1"/>
</dbReference>
<dbReference type="PANTHER" id="PTHR42901:SF1">
    <property type="entry name" value="ALCOHOL DEHYDROGENASE"/>
    <property type="match status" value="1"/>
</dbReference>
<dbReference type="SUPFAM" id="SSF51735">
    <property type="entry name" value="NAD(P)-binding Rossmann-fold domains"/>
    <property type="match status" value="1"/>
</dbReference>
<keyword evidence="2" id="KW-0560">Oxidoreductase</keyword>
<dbReference type="Gene3D" id="3.40.50.720">
    <property type="entry name" value="NAD(P)-binding Rossmann-like Domain"/>
    <property type="match status" value="1"/>
</dbReference>
<dbReference type="InterPro" id="IPR002347">
    <property type="entry name" value="SDR_fam"/>
</dbReference>
<proteinExistence type="inferred from homology"/>
<keyword evidence="4" id="KW-1185">Reference proteome</keyword>
<evidence type="ECO:0000313" key="3">
    <source>
        <dbReference type="EMBL" id="MEF2156470.1"/>
    </source>
</evidence>
<dbReference type="PRINTS" id="PR00081">
    <property type="entry name" value="GDHRDH"/>
</dbReference>
<organism evidence="3 4">
    <name type="scientific">Aquilutibacter rugosus</name>
    <dbReference type="NCBI Taxonomy" id="3115820"/>
    <lineage>
        <taxon>Bacteria</taxon>
        <taxon>Pseudomonadati</taxon>
        <taxon>Pseudomonadota</taxon>
        <taxon>Gammaproteobacteria</taxon>
        <taxon>Lysobacterales</taxon>
        <taxon>Lysobacteraceae</taxon>
        <taxon>Aquilutibacter</taxon>
    </lineage>
</organism>
<dbReference type="Pfam" id="PF00106">
    <property type="entry name" value="adh_short"/>
    <property type="match status" value="1"/>
</dbReference>
<comment type="similarity">
    <text evidence="1">Belongs to the short-chain dehydrogenases/reductases (SDR) family.</text>
</comment>
<protein>
    <submittedName>
        <fullName evidence="3">SDR family NAD(P)-dependent oxidoreductase</fullName>
    </submittedName>
</protein>
<evidence type="ECO:0000256" key="2">
    <source>
        <dbReference type="ARBA" id="ARBA00023002"/>
    </source>
</evidence>
<dbReference type="RefSeq" id="WP_331689913.1">
    <property type="nucleotide sequence ID" value="NZ_JAZHBN010000006.1"/>
</dbReference>
<gene>
    <name evidence="3" type="ORF">V3390_09585</name>
</gene>
<evidence type="ECO:0000313" key="4">
    <source>
        <dbReference type="Proteomes" id="UP001356170"/>
    </source>
</evidence>
<evidence type="ECO:0000256" key="1">
    <source>
        <dbReference type="ARBA" id="ARBA00006484"/>
    </source>
</evidence>
<reference evidence="3 4" key="1">
    <citation type="submission" date="2024-01" db="EMBL/GenBank/DDBJ databases">
        <title>Novel species of the genus Luteimonas isolated from rivers.</title>
        <authorList>
            <person name="Lu H."/>
        </authorList>
    </citation>
    <scope>NUCLEOTIDE SEQUENCE [LARGE SCALE GENOMIC DNA]</scope>
    <source>
        <strain evidence="3 4">FXH3W</strain>
    </source>
</reference>